<dbReference type="CDD" id="cd18084">
    <property type="entry name" value="RsmE-like"/>
    <property type="match status" value="1"/>
</dbReference>
<keyword evidence="9 12" id="KW-0949">S-adenosyl-L-methionine</keyword>
<dbReference type="InterPro" id="IPR029026">
    <property type="entry name" value="tRNA_m1G_MTases_N"/>
</dbReference>
<dbReference type="Pfam" id="PF20260">
    <property type="entry name" value="PUA_4"/>
    <property type="match status" value="1"/>
</dbReference>
<evidence type="ECO:0000256" key="12">
    <source>
        <dbReference type="PIRNR" id="PIRNR015601"/>
    </source>
</evidence>
<evidence type="ECO:0000313" key="16">
    <source>
        <dbReference type="Proteomes" id="UP000607397"/>
    </source>
</evidence>
<dbReference type="SUPFAM" id="SSF75217">
    <property type="entry name" value="alpha/beta knot"/>
    <property type="match status" value="1"/>
</dbReference>
<evidence type="ECO:0000256" key="8">
    <source>
        <dbReference type="ARBA" id="ARBA00022679"/>
    </source>
</evidence>
<dbReference type="Pfam" id="PF04452">
    <property type="entry name" value="Methyltrans_RNA"/>
    <property type="match status" value="1"/>
</dbReference>
<dbReference type="GO" id="GO:0070475">
    <property type="term" value="P:rRNA base methylation"/>
    <property type="evidence" value="ECO:0007669"/>
    <property type="project" value="TreeGrafter"/>
</dbReference>
<evidence type="ECO:0000256" key="3">
    <source>
        <dbReference type="ARBA" id="ARBA00012328"/>
    </source>
</evidence>
<dbReference type="EMBL" id="WVIC01000027">
    <property type="protein sequence ID" value="NCJ07509.1"/>
    <property type="molecule type" value="Genomic_DNA"/>
</dbReference>
<dbReference type="Proteomes" id="UP000607397">
    <property type="component" value="Unassembled WGS sequence"/>
</dbReference>
<evidence type="ECO:0000256" key="11">
    <source>
        <dbReference type="ARBA" id="ARBA00047944"/>
    </source>
</evidence>
<accession>A0A8K2A8S8</accession>
<organism evidence="15 16">
    <name type="scientific">Petrachloros mirabilis ULC683</name>
    <dbReference type="NCBI Taxonomy" id="2781853"/>
    <lineage>
        <taxon>Bacteria</taxon>
        <taxon>Bacillati</taxon>
        <taxon>Cyanobacteriota</taxon>
        <taxon>Cyanophyceae</taxon>
        <taxon>Synechococcales</taxon>
        <taxon>Petrachlorosaceae</taxon>
        <taxon>Petrachloros</taxon>
        <taxon>Petrachloros mirabilis</taxon>
    </lineage>
</organism>
<comment type="function">
    <text evidence="10 12">Specifically methylates the N3 position of the uracil ring of uridine 1498 (m3U1498) in 16S rRNA. Acts on the fully assembled 30S ribosomal subunit.</text>
</comment>
<gene>
    <name evidence="15" type="ORF">GS597_13525</name>
</gene>
<dbReference type="Gene3D" id="3.40.1280.10">
    <property type="match status" value="1"/>
</dbReference>
<evidence type="ECO:0000256" key="10">
    <source>
        <dbReference type="ARBA" id="ARBA00025699"/>
    </source>
</evidence>
<comment type="similarity">
    <text evidence="2 12">Belongs to the RNA methyltransferase RsmE family.</text>
</comment>
<keyword evidence="7 12" id="KW-0489">Methyltransferase</keyword>
<keyword evidence="16" id="KW-1185">Reference proteome</keyword>
<dbReference type="PIRSF" id="PIRSF015601">
    <property type="entry name" value="MTase_slr0722"/>
    <property type="match status" value="1"/>
</dbReference>
<dbReference type="NCBIfam" id="NF008697">
    <property type="entry name" value="PRK11713.4-1"/>
    <property type="match status" value="1"/>
</dbReference>
<proteinExistence type="inferred from homology"/>
<sequence>MSHLSHLAVAPAQIQGEQVMLKPEQQHYLHHVLRLQSGDQFRVFDGQGRGWLAELHGSDATAQLLLSLTLPTELSAQVTLVAAVPKGNGFDEVVRCSTELGVAGIVPLLSDRTLVQPSAHKLKRWQRIATEATEQSHRQRVPEVLPPQSLPEALASRPPESQSYFCVVGEAPSLLDCLLEHRNMAAITVFTGPEGGWTEAEQAGAIAAQCQPVSLGKRVLRAVTAPLSALAVISLYQDSLFRINQSTL</sequence>
<feature type="domain" description="Ribosomal RNA small subunit methyltransferase E PUA-like" evidence="14">
    <location>
        <begin position="22"/>
        <end position="55"/>
    </location>
</feature>
<reference evidence="15" key="1">
    <citation type="submission" date="2019-12" db="EMBL/GenBank/DDBJ databases">
        <title>High-Quality draft genome sequences of three cyanobacteria isolated from the limestone walls of the Old Cathedral of Coimbra.</title>
        <authorList>
            <person name="Tiago I."/>
            <person name="Soares F."/>
            <person name="Portugal A."/>
        </authorList>
    </citation>
    <scope>NUCLEOTIDE SEQUENCE [LARGE SCALE GENOMIC DNA]</scope>
    <source>
        <strain evidence="15">C</strain>
    </source>
</reference>
<evidence type="ECO:0000256" key="7">
    <source>
        <dbReference type="ARBA" id="ARBA00022603"/>
    </source>
</evidence>
<keyword evidence="8 12" id="KW-0808">Transferase</keyword>
<protein>
    <recommendedName>
        <fullName evidence="4 12">Ribosomal RNA small subunit methyltransferase E</fullName>
        <ecNumber evidence="3 12">2.1.1.193</ecNumber>
    </recommendedName>
</protein>
<dbReference type="GO" id="GO:0070042">
    <property type="term" value="F:rRNA (uridine-N3-)-methyltransferase activity"/>
    <property type="evidence" value="ECO:0007669"/>
    <property type="project" value="TreeGrafter"/>
</dbReference>
<comment type="catalytic activity">
    <reaction evidence="11 12">
        <text>uridine(1498) in 16S rRNA + S-adenosyl-L-methionine = N(3)-methyluridine(1498) in 16S rRNA + S-adenosyl-L-homocysteine + H(+)</text>
        <dbReference type="Rhea" id="RHEA:42920"/>
        <dbReference type="Rhea" id="RHEA-COMP:10283"/>
        <dbReference type="Rhea" id="RHEA-COMP:10284"/>
        <dbReference type="ChEBI" id="CHEBI:15378"/>
        <dbReference type="ChEBI" id="CHEBI:57856"/>
        <dbReference type="ChEBI" id="CHEBI:59789"/>
        <dbReference type="ChEBI" id="CHEBI:65315"/>
        <dbReference type="ChEBI" id="CHEBI:74502"/>
        <dbReference type="EC" id="2.1.1.193"/>
    </reaction>
</comment>
<evidence type="ECO:0000256" key="4">
    <source>
        <dbReference type="ARBA" id="ARBA00013673"/>
    </source>
</evidence>
<comment type="subcellular location">
    <subcellularLocation>
        <location evidence="1 12">Cytoplasm</location>
    </subcellularLocation>
</comment>
<dbReference type="SUPFAM" id="SSF88697">
    <property type="entry name" value="PUA domain-like"/>
    <property type="match status" value="1"/>
</dbReference>
<comment type="caution">
    <text evidence="15">The sequence shown here is derived from an EMBL/GenBank/DDBJ whole genome shotgun (WGS) entry which is preliminary data.</text>
</comment>
<evidence type="ECO:0000259" key="13">
    <source>
        <dbReference type="Pfam" id="PF04452"/>
    </source>
</evidence>
<keyword evidence="6 12" id="KW-0698">rRNA processing</keyword>
<dbReference type="InterPro" id="IPR015947">
    <property type="entry name" value="PUA-like_sf"/>
</dbReference>
<feature type="domain" description="Ribosomal RNA small subunit methyltransferase E methyltransferase" evidence="13">
    <location>
        <begin position="73"/>
        <end position="234"/>
    </location>
</feature>
<dbReference type="AlphaFoldDB" id="A0A8K2A8S8"/>
<dbReference type="PANTHER" id="PTHR30027">
    <property type="entry name" value="RIBOSOMAL RNA SMALL SUBUNIT METHYLTRANSFERASE E"/>
    <property type="match status" value="1"/>
</dbReference>
<dbReference type="RefSeq" id="WP_161825988.1">
    <property type="nucleotide sequence ID" value="NZ_WVIC01000027.1"/>
</dbReference>
<evidence type="ECO:0000259" key="14">
    <source>
        <dbReference type="Pfam" id="PF20260"/>
    </source>
</evidence>
<dbReference type="GO" id="GO:0005737">
    <property type="term" value="C:cytoplasm"/>
    <property type="evidence" value="ECO:0007669"/>
    <property type="project" value="UniProtKB-SubCell"/>
</dbReference>
<dbReference type="InterPro" id="IPR046887">
    <property type="entry name" value="RsmE_PUA-like"/>
</dbReference>
<keyword evidence="5 12" id="KW-0963">Cytoplasm</keyword>
<dbReference type="EC" id="2.1.1.193" evidence="3 12"/>
<evidence type="ECO:0000313" key="15">
    <source>
        <dbReference type="EMBL" id="NCJ07509.1"/>
    </source>
</evidence>
<dbReference type="InterPro" id="IPR029028">
    <property type="entry name" value="Alpha/beta_knot_MTases"/>
</dbReference>
<evidence type="ECO:0000256" key="1">
    <source>
        <dbReference type="ARBA" id="ARBA00004496"/>
    </source>
</evidence>
<dbReference type="InterPro" id="IPR006700">
    <property type="entry name" value="RsmE"/>
</dbReference>
<dbReference type="PANTHER" id="PTHR30027:SF3">
    <property type="entry name" value="16S RRNA (URACIL(1498)-N(3))-METHYLTRANSFERASE"/>
    <property type="match status" value="1"/>
</dbReference>
<name>A0A8K2A8S8_9CYAN</name>
<evidence type="ECO:0000256" key="9">
    <source>
        <dbReference type="ARBA" id="ARBA00022691"/>
    </source>
</evidence>
<dbReference type="NCBIfam" id="TIGR00046">
    <property type="entry name" value="RsmE family RNA methyltransferase"/>
    <property type="match status" value="1"/>
</dbReference>
<dbReference type="InterPro" id="IPR046886">
    <property type="entry name" value="RsmE_MTase_dom"/>
</dbReference>
<evidence type="ECO:0000256" key="2">
    <source>
        <dbReference type="ARBA" id="ARBA00005528"/>
    </source>
</evidence>
<evidence type="ECO:0000256" key="6">
    <source>
        <dbReference type="ARBA" id="ARBA00022552"/>
    </source>
</evidence>
<evidence type="ECO:0000256" key="5">
    <source>
        <dbReference type="ARBA" id="ARBA00022490"/>
    </source>
</evidence>